<dbReference type="AlphaFoldDB" id="A0A7X2M148"/>
<accession>A0A7X2M148</accession>
<evidence type="ECO:0000313" key="2">
    <source>
        <dbReference type="Proteomes" id="UP000448867"/>
    </source>
</evidence>
<protein>
    <submittedName>
        <fullName evidence="1">DUF664 domain-containing protein</fullName>
    </submittedName>
</protein>
<sequence length="171" mass="20166">MIDYRIKNSGDFTPKVGELVAMLEHTRAVTLEEIKDFSEQELNGLIDKGSNSIGSLLLHIASIEFVHQVISFEGRDLNETELRKWKSSLTLDQDARKTKNTVNYYIDKLSKVREKTLLHFKGCSDDWLLEEKKWENGVSYNNYYLWFHVFEDEINHRGQIRMIKRLLLKKE</sequence>
<dbReference type="OrthoDB" id="117483at2"/>
<dbReference type="SUPFAM" id="SSF109854">
    <property type="entry name" value="DinB/YfiT-like putative metalloenzymes"/>
    <property type="match status" value="1"/>
</dbReference>
<keyword evidence="2" id="KW-1185">Reference proteome</keyword>
<gene>
    <name evidence="1" type="ORF">GJU40_16280</name>
</gene>
<proteinExistence type="predicted"/>
<comment type="caution">
    <text evidence="1">The sequence shown here is derived from an EMBL/GenBank/DDBJ whole genome shotgun (WGS) entry which is preliminary data.</text>
</comment>
<dbReference type="InterPro" id="IPR034660">
    <property type="entry name" value="DinB/YfiT-like"/>
</dbReference>
<evidence type="ECO:0000313" key="1">
    <source>
        <dbReference type="EMBL" id="MRX73699.1"/>
    </source>
</evidence>
<reference evidence="1 2" key="1">
    <citation type="submission" date="2019-11" db="EMBL/GenBank/DDBJ databases">
        <title>Bacillus lacus genome.</title>
        <authorList>
            <person name="Allen C.J."/>
            <person name="Newman J.D."/>
        </authorList>
    </citation>
    <scope>NUCLEOTIDE SEQUENCE [LARGE SCALE GENOMIC DNA]</scope>
    <source>
        <strain evidence="1 2">KCTC 33946</strain>
    </source>
</reference>
<dbReference type="Pfam" id="PF04978">
    <property type="entry name" value="MST"/>
    <property type="match status" value="1"/>
</dbReference>
<dbReference type="Gene3D" id="1.20.120.450">
    <property type="entry name" value="dinb family like domain"/>
    <property type="match status" value="1"/>
</dbReference>
<dbReference type="Proteomes" id="UP000448867">
    <property type="component" value="Unassembled WGS sequence"/>
</dbReference>
<name>A0A7X2M148_9BACI</name>
<organism evidence="1 2">
    <name type="scientific">Metabacillus lacus</name>
    <dbReference type="NCBI Taxonomy" id="1983721"/>
    <lineage>
        <taxon>Bacteria</taxon>
        <taxon>Bacillati</taxon>
        <taxon>Bacillota</taxon>
        <taxon>Bacilli</taxon>
        <taxon>Bacillales</taxon>
        <taxon>Bacillaceae</taxon>
        <taxon>Metabacillus</taxon>
    </lineage>
</organism>
<dbReference type="InterPro" id="IPR007061">
    <property type="entry name" value="MST-like"/>
</dbReference>
<dbReference type="RefSeq" id="WP_154309161.1">
    <property type="nucleotide sequence ID" value="NZ_WKKI01000042.1"/>
</dbReference>
<dbReference type="EMBL" id="WKKI01000042">
    <property type="protein sequence ID" value="MRX73699.1"/>
    <property type="molecule type" value="Genomic_DNA"/>
</dbReference>